<protein>
    <submittedName>
        <fullName evidence="1">Uncharacterized protein</fullName>
    </submittedName>
</protein>
<name>A0A5S9EQL2_9CAUD</name>
<dbReference type="RefSeq" id="YP_009873866.1">
    <property type="nucleotide sequence ID" value="NC_049340.1"/>
</dbReference>
<evidence type="ECO:0000313" key="1">
    <source>
        <dbReference type="EMBL" id="BBI90574.1"/>
    </source>
</evidence>
<proteinExistence type="predicted"/>
<sequence>MKLNAKHLKKMYLDENGLSTFNKHNNNLYTKFLEERLCELMNQSHKDYIKDKIKVWLSDEYSDEEIETFLTTSKIYTISPTIVRINYDNGLFDVIEIKRKYKNRTL</sequence>
<dbReference type="GeneID" id="55802987"/>
<keyword evidence="2" id="KW-1185">Reference proteome</keyword>
<organism evidence="1 2">
    <name type="scientific">Tenacibaculum phage PTm1</name>
    <dbReference type="NCBI Taxonomy" id="2547425"/>
    <lineage>
        <taxon>Viruses</taxon>
        <taxon>Duplodnaviria</taxon>
        <taxon>Heunggongvirae</taxon>
        <taxon>Uroviricota</taxon>
        <taxon>Caudoviricetes</taxon>
        <taxon>Shirahamavirus</taxon>
        <taxon>Shirahamavirus PTm1</taxon>
    </lineage>
</organism>
<accession>A0A5S9EQL2</accession>
<reference evidence="1 2" key="1">
    <citation type="journal article" date="2019" name="Arch. Virol.">
        <title>A novel jumbo Tenacibaculum maritimum lytic phage with head-fiber-like appendages.</title>
        <authorList>
            <person name="Kawato Y."/>
            <person name="Istiqomah I."/>
            <person name="Gaafar A.Y."/>
            <person name="Hanaoka M."/>
            <person name="Ishimaru K."/>
            <person name="Yasuike M."/>
            <person name="Nishiki I."/>
            <person name="Nakamura Y."/>
            <person name="Fujiwara A."/>
            <person name="Nakai T."/>
        </authorList>
    </citation>
    <scope>NUCLEOTIDE SEQUENCE [LARGE SCALE GENOMIC DNA]</scope>
    <source>
        <strain evidence="1 2">PTm1</strain>
    </source>
</reference>
<dbReference type="EMBL" id="AP019524">
    <property type="protein sequence ID" value="BBI90574.1"/>
    <property type="molecule type" value="Genomic_DNA"/>
</dbReference>
<evidence type="ECO:0000313" key="2">
    <source>
        <dbReference type="Proteomes" id="UP000422648"/>
    </source>
</evidence>
<dbReference type="KEGG" id="vg:55802987"/>
<dbReference type="Proteomes" id="UP000422648">
    <property type="component" value="Segment"/>
</dbReference>